<sequence length="150" mass="16824">MRKISVGLLTVFLSGCAIFNPYNDNFTCPKTYNGKCVSPASAYQESLEGKEKEEEGPLKRGSEKELSLSEASYQSALYEKLTGLLREPTTPMIAPPQVMRVLILPYKGEGARLYMSRYVYILIEEPKWVLGNQWLNEEAAARATALPLQK</sequence>
<reference evidence="2 3" key="1">
    <citation type="journal article" date="2020" name="Nature">
        <title>Bacterial chemolithoautotrophy via manganese oxidation.</title>
        <authorList>
            <person name="Yu H."/>
            <person name="Leadbetter J.R."/>
        </authorList>
    </citation>
    <scope>NUCLEOTIDE SEQUENCE [LARGE SCALE GENOMIC DNA]</scope>
    <source>
        <strain evidence="2 3">Mn-1</strain>
    </source>
</reference>
<protein>
    <submittedName>
        <fullName evidence="2">TraV family lipoprotein</fullName>
    </submittedName>
</protein>
<feature type="chain" id="PRO_5031456740" evidence="1">
    <location>
        <begin position="20"/>
        <end position="150"/>
    </location>
</feature>
<evidence type="ECO:0000313" key="3">
    <source>
        <dbReference type="Proteomes" id="UP000534783"/>
    </source>
</evidence>
<gene>
    <name evidence="2" type="ORF">MNODULE_05320</name>
</gene>
<comment type="caution">
    <text evidence="2">The sequence shown here is derived from an EMBL/GenBank/DDBJ whole genome shotgun (WGS) entry which is preliminary data.</text>
</comment>
<proteinExistence type="predicted"/>
<dbReference type="AlphaFoldDB" id="A0A7X6DN37"/>
<dbReference type="EMBL" id="VTOW01000001">
    <property type="protein sequence ID" value="NKE70162.1"/>
    <property type="molecule type" value="Genomic_DNA"/>
</dbReference>
<dbReference type="Pfam" id="PF09676">
    <property type="entry name" value="TraV"/>
    <property type="match status" value="1"/>
</dbReference>
<dbReference type="Proteomes" id="UP000534783">
    <property type="component" value="Unassembled WGS sequence"/>
</dbReference>
<dbReference type="InterPro" id="IPR014118">
    <property type="entry name" value="T4SS_TraV"/>
</dbReference>
<dbReference type="PROSITE" id="PS51257">
    <property type="entry name" value="PROKAR_LIPOPROTEIN"/>
    <property type="match status" value="1"/>
</dbReference>
<evidence type="ECO:0000256" key="1">
    <source>
        <dbReference type="SAM" id="SignalP"/>
    </source>
</evidence>
<name>A0A7X6DN37_9BACT</name>
<feature type="signal peptide" evidence="1">
    <location>
        <begin position="1"/>
        <end position="19"/>
    </location>
</feature>
<keyword evidence="1" id="KW-0732">Signal</keyword>
<keyword evidence="2" id="KW-0449">Lipoprotein</keyword>
<dbReference type="RefSeq" id="WP_168058426.1">
    <property type="nucleotide sequence ID" value="NZ_VTOW01000001.1"/>
</dbReference>
<organism evidence="2 3">
    <name type="scientific">Candidatus Manganitrophus noduliformans</name>
    <dbReference type="NCBI Taxonomy" id="2606439"/>
    <lineage>
        <taxon>Bacteria</taxon>
        <taxon>Pseudomonadati</taxon>
        <taxon>Nitrospirota</taxon>
        <taxon>Nitrospiria</taxon>
        <taxon>Candidatus Troglogloeales</taxon>
        <taxon>Candidatus Manganitrophaceae</taxon>
        <taxon>Candidatus Manganitrophus</taxon>
    </lineage>
</organism>
<accession>A0A7X6DN37</accession>
<keyword evidence="3" id="KW-1185">Reference proteome</keyword>
<evidence type="ECO:0000313" key="2">
    <source>
        <dbReference type="EMBL" id="NKE70162.1"/>
    </source>
</evidence>